<accession>A0A4P9C7A9</accession>
<gene>
    <name evidence="1" type="ORF">CPZ25_003865</name>
</gene>
<dbReference type="AlphaFoldDB" id="A0A4P9C7A9"/>
<dbReference type="RefSeq" id="WP_096919825.1">
    <property type="nucleotide sequence ID" value="NZ_CP029487.1"/>
</dbReference>
<protein>
    <submittedName>
        <fullName evidence="1">Uncharacterized protein</fullName>
    </submittedName>
</protein>
<sequence length="79" mass="9131">MKRIKEACLEQTIHFLLNENLCHNAALSAVKAEVEAYKMSLKKKEIRHRIVSEETMEDGSVILKLKRQYNAYAVGDYMS</sequence>
<keyword evidence="2" id="KW-1185">Reference proteome</keyword>
<name>A0A4P9C7A9_EUBML</name>
<evidence type="ECO:0000313" key="1">
    <source>
        <dbReference type="EMBL" id="QCT70492.1"/>
    </source>
</evidence>
<dbReference type="KEGG" id="emt:CPZ25_003865"/>
<proteinExistence type="predicted"/>
<reference evidence="1 2" key="1">
    <citation type="submission" date="2018-05" db="EMBL/GenBank/DDBJ databases">
        <title>Genome comparison of Eubacterium sp.</title>
        <authorList>
            <person name="Feng Y."/>
            <person name="Sanchez-Andrea I."/>
            <person name="Stams A.J.M."/>
            <person name="De Vos W.M."/>
        </authorList>
    </citation>
    <scope>NUCLEOTIDE SEQUENCE [LARGE SCALE GENOMIC DNA]</scope>
    <source>
        <strain evidence="1 2">YI</strain>
    </source>
</reference>
<organism evidence="1 2">
    <name type="scientific">Eubacterium maltosivorans</name>
    <dbReference type="NCBI Taxonomy" id="2041044"/>
    <lineage>
        <taxon>Bacteria</taxon>
        <taxon>Bacillati</taxon>
        <taxon>Bacillota</taxon>
        <taxon>Clostridia</taxon>
        <taxon>Eubacteriales</taxon>
        <taxon>Eubacteriaceae</taxon>
        <taxon>Eubacterium</taxon>
    </lineage>
</organism>
<evidence type="ECO:0000313" key="2">
    <source>
        <dbReference type="Proteomes" id="UP000218387"/>
    </source>
</evidence>
<dbReference type="EMBL" id="CP029487">
    <property type="protein sequence ID" value="QCT70492.1"/>
    <property type="molecule type" value="Genomic_DNA"/>
</dbReference>
<dbReference type="Proteomes" id="UP000218387">
    <property type="component" value="Chromosome"/>
</dbReference>